<accession>A0A1R3K694</accession>
<gene>
    <name evidence="1" type="ORF">COLO4_10966</name>
</gene>
<dbReference type="EMBL" id="AWUE01014609">
    <property type="protein sequence ID" value="OMP02599.1"/>
    <property type="molecule type" value="Genomic_DNA"/>
</dbReference>
<protein>
    <submittedName>
        <fullName evidence="1">Pentatricopeptide repeat-containing protein</fullName>
    </submittedName>
</protein>
<comment type="caution">
    <text evidence="1">The sequence shown here is derived from an EMBL/GenBank/DDBJ whole genome shotgun (WGS) entry which is preliminary data.</text>
</comment>
<dbReference type="AlphaFoldDB" id="A0A1R3K694"/>
<evidence type="ECO:0000313" key="2">
    <source>
        <dbReference type="Proteomes" id="UP000187203"/>
    </source>
</evidence>
<proteinExistence type="predicted"/>
<sequence>MCHQVFDEIPEKDVVSWTVLITRYFFGLLGERLIVLIVNNIGARLSPIAHKVGSCFIFLTL</sequence>
<dbReference type="Proteomes" id="UP000187203">
    <property type="component" value="Unassembled WGS sequence"/>
</dbReference>
<reference evidence="2" key="1">
    <citation type="submission" date="2013-09" db="EMBL/GenBank/DDBJ databases">
        <title>Corchorus olitorius genome sequencing.</title>
        <authorList>
            <person name="Alam M."/>
            <person name="Haque M.S."/>
            <person name="Islam M.S."/>
            <person name="Emdad E.M."/>
            <person name="Islam M.M."/>
            <person name="Ahmed B."/>
            <person name="Halim A."/>
            <person name="Hossen Q.M.M."/>
            <person name="Hossain M.Z."/>
            <person name="Ahmed R."/>
            <person name="Khan M.M."/>
            <person name="Islam R."/>
            <person name="Rashid M.M."/>
            <person name="Khan S.A."/>
            <person name="Rahman M.S."/>
            <person name="Alam M."/>
            <person name="Yahiya A.S."/>
            <person name="Khan M.S."/>
            <person name="Azam M.S."/>
            <person name="Haque T."/>
            <person name="Lashkar M.Z.H."/>
            <person name="Akhand A.I."/>
            <person name="Morshed G."/>
            <person name="Roy S."/>
            <person name="Uddin K.S."/>
            <person name="Rabeya T."/>
            <person name="Hossain A.S."/>
            <person name="Chowdhury A."/>
            <person name="Snigdha A.R."/>
            <person name="Mortoza M.S."/>
            <person name="Matin S.A."/>
            <person name="Hoque S.M.E."/>
            <person name="Islam M.K."/>
            <person name="Roy D.K."/>
            <person name="Haider R."/>
            <person name="Moosa M.M."/>
            <person name="Elias S.M."/>
            <person name="Hasan A.M."/>
            <person name="Jahan S."/>
            <person name="Shafiuddin M."/>
            <person name="Mahmood N."/>
            <person name="Shommy N.S."/>
        </authorList>
    </citation>
    <scope>NUCLEOTIDE SEQUENCE [LARGE SCALE GENOMIC DNA]</scope>
    <source>
        <strain evidence="2">cv. O-4</strain>
    </source>
</reference>
<evidence type="ECO:0000313" key="1">
    <source>
        <dbReference type="EMBL" id="OMP02599.1"/>
    </source>
</evidence>
<name>A0A1R3K694_9ROSI</name>
<organism evidence="1 2">
    <name type="scientific">Corchorus olitorius</name>
    <dbReference type="NCBI Taxonomy" id="93759"/>
    <lineage>
        <taxon>Eukaryota</taxon>
        <taxon>Viridiplantae</taxon>
        <taxon>Streptophyta</taxon>
        <taxon>Embryophyta</taxon>
        <taxon>Tracheophyta</taxon>
        <taxon>Spermatophyta</taxon>
        <taxon>Magnoliopsida</taxon>
        <taxon>eudicotyledons</taxon>
        <taxon>Gunneridae</taxon>
        <taxon>Pentapetalae</taxon>
        <taxon>rosids</taxon>
        <taxon>malvids</taxon>
        <taxon>Malvales</taxon>
        <taxon>Malvaceae</taxon>
        <taxon>Grewioideae</taxon>
        <taxon>Apeibeae</taxon>
        <taxon>Corchorus</taxon>
    </lineage>
</organism>
<keyword evidence="2" id="KW-1185">Reference proteome</keyword>